<dbReference type="EMBL" id="UZAL01030407">
    <property type="protein sequence ID" value="VDP53581.1"/>
    <property type="molecule type" value="Genomic_DNA"/>
</dbReference>
<evidence type="ECO:0000256" key="1">
    <source>
        <dbReference type="SAM" id="MobiDB-lite"/>
    </source>
</evidence>
<dbReference type="GO" id="GO:0050265">
    <property type="term" value="F:RNA uridylyltransferase activity"/>
    <property type="evidence" value="ECO:0007669"/>
    <property type="project" value="TreeGrafter"/>
</dbReference>
<evidence type="ECO:0000313" key="3">
    <source>
        <dbReference type="Proteomes" id="UP000269396"/>
    </source>
</evidence>
<dbReference type="AlphaFoldDB" id="A0A3P8EAV0"/>
<sequence>MDVISPNDFDENKLLAMDPTMDDAGEDNDGDEEGDDNDVHDDDDDDDDDNDQSIPQPVCGQSTNNTEQSMGIGYVLSNIFDLLQLNACESPTNTPRIQTISEKATSCNCSPDHNTKMNELSDKPNFPKFHTVLRTSGDYFYLSLTDFYGVRYRISTGNPYGYDLAKLINTYLNLNDQARQLAILFRKLSRLGHLDMPENGTFEETVIPLLVIFYLQHCEPPSLPNLHMLYRQHLHEIPENSYHQVLAPNTDCSFITDIELIRKLCPDQPYSSSSNNLPCLADLWLGFLRFYLFDFKTSSCTINVVEPEPVSCFNASEKRCFTVTDPFNPKHNLCRNLTQVSRDYINSQLLAAYGYFGVPRLATNGRHLFTHISVVEKSPDEPKDVCDKLDQNTSSSISQTTMSNDKMTASAGIHLTPIIDDSDNFESNLNKVTNLITEKFQLLSNGATIKHSVLPSTGEDILESSSTIDHTALDNSMAEQKALPFSEMFSYILTYSVKLWLDRLKLQNVVDNDISIDSTCGQSQKMNCSNENIFEDQYNHQMSPIEMNQDSSLLSKNIEDDYSEPIVRQSTNNFLDVDEYSNLEEVNHLQEVDNPYDICMTVSDDSFLDCNLENDFNDGEIYEHLECTLDVDYNDDIIDPISTSSSFVDKNSELLETLTSQGSNQNRIKVSFVYVQKCFMVLLRLCIFYQIHFRSM</sequence>
<dbReference type="Proteomes" id="UP000269396">
    <property type="component" value="Unassembled WGS sequence"/>
</dbReference>
<gene>
    <name evidence="2" type="ORF">SMTD_LOCUS10245</name>
</gene>
<keyword evidence="3" id="KW-1185">Reference proteome</keyword>
<accession>A0A3P8EAV0</accession>
<evidence type="ECO:0000313" key="2">
    <source>
        <dbReference type="EMBL" id="VDP53581.1"/>
    </source>
</evidence>
<dbReference type="Gene3D" id="1.10.1410.10">
    <property type="match status" value="1"/>
</dbReference>
<dbReference type="GO" id="GO:0031123">
    <property type="term" value="P:RNA 3'-end processing"/>
    <property type="evidence" value="ECO:0007669"/>
    <property type="project" value="TreeGrafter"/>
</dbReference>
<name>A0A3P8EAV0_9TREM</name>
<feature type="region of interest" description="Disordered" evidence="1">
    <location>
        <begin position="1"/>
        <end position="66"/>
    </location>
</feature>
<evidence type="ECO:0008006" key="4">
    <source>
        <dbReference type="Google" id="ProtNLM"/>
    </source>
</evidence>
<reference evidence="2 3" key="1">
    <citation type="submission" date="2018-11" db="EMBL/GenBank/DDBJ databases">
        <authorList>
            <consortium name="Pathogen Informatics"/>
        </authorList>
    </citation>
    <scope>NUCLEOTIDE SEQUENCE [LARGE SCALE GENOMIC DNA]</scope>
    <source>
        <strain>Denwood</strain>
        <strain evidence="3">Zambia</strain>
    </source>
</reference>
<dbReference type="PANTHER" id="PTHR12271:SF66">
    <property type="entry name" value="TERMINAL URIDYLYLTRANSFERASE TAILOR"/>
    <property type="match status" value="1"/>
</dbReference>
<dbReference type="PANTHER" id="PTHR12271">
    <property type="entry name" value="POLY A POLYMERASE CID PAP -RELATED"/>
    <property type="match status" value="1"/>
</dbReference>
<feature type="compositionally biased region" description="Acidic residues" evidence="1">
    <location>
        <begin position="20"/>
        <end position="51"/>
    </location>
</feature>
<protein>
    <recommendedName>
        <fullName evidence="4">PAP-associated domain-containing protein</fullName>
    </recommendedName>
</protein>
<proteinExistence type="predicted"/>
<feature type="compositionally biased region" description="Polar residues" evidence="1">
    <location>
        <begin position="52"/>
        <end position="66"/>
    </location>
</feature>
<organism evidence="2 3">
    <name type="scientific">Schistosoma mattheei</name>
    <dbReference type="NCBI Taxonomy" id="31246"/>
    <lineage>
        <taxon>Eukaryota</taxon>
        <taxon>Metazoa</taxon>
        <taxon>Spiralia</taxon>
        <taxon>Lophotrochozoa</taxon>
        <taxon>Platyhelminthes</taxon>
        <taxon>Trematoda</taxon>
        <taxon>Digenea</taxon>
        <taxon>Strigeidida</taxon>
        <taxon>Schistosomatoidea</taxon>
        <taxon>Schistosomatidae</taxon>
        <taxon>Schistosoma</taxon>
    </lineage>
</organism>
<dbReference type="SUPFAM" id="SSF81631">
    <property type="entry name" value="PAP/OAS1 substrate-binding domain"/>
    <property type="match status" value="1"/>
</dbReference>